<dbReference type="Proteomes" id="UP000019205">
    <property type="component" value="Chromosome"/>
</dbReference>
<organism evidence="1 2">
    <name type="scientific">Congregibacter litoralis KT71</name>
    <dbReference type="NCBI Taxonomy" id="314285"/>
    <lineage>
        <taxon>Bacteria</taxon>
        <taxon>Pseudomonadati</taxon>
        <taxon>Pseudomonadota</taxon>
        <taxon>Gammaproteobacteria</taxon>
        <taxon>Cellvibrionales</taxon>
        <taxon>Halieaceae</taxon>
        <taxon>Congregibacter</taxon>
    </lineage>
</organism>
<reference evidence="1 2" key="2">
    <citation type="journal article" date="2009" name="PLoS ONE">
        <title>The photosynthetic apparatus and its regulation in the aerobic gammaproteobacterium Congregibacter litoralis gen. nov., sp. nov.</title>
        <authorList>
            <person name="Spring S."/>
            <person name="Lunsdorf H."/>
            <person name="Fuchs B.M."/>
            <person name="Tindall B.J."/>
        </authorList>
    </citation>
    <scope>NUCLEOTIDE SEQUENCE [LARGE SCALE GENOMIC DNA]</scope>
    <source>
        <strain evidence="1">KT71</strain>
    </source>
</reference>
<name>V7HS69_9GAMM</name>
<dbReference type="EMBL" id="AAOA02000001">
    <property type="protein sequence ID" value="ESZ89408.1"/>
    <property type="molecule type" value="Genomic_DNA"/>
</dbReference>
<reference evidence="1 2" key="1">
    <citation type="journal article" date="2007" name="Proc. Natl. Acad. Sci. U.S.A.">
        <title>Characterization of a marine gammaproteobacterium capable of aerobic anoxygenic photosynthesis.</title>
        <authorList>
            <person name="Fuchs B.M."/>
            <person name="Spring S."/>
            <person name="Teeling H."/>
            <person name="Quast C."/>
            <person name="Wulf J."/>
            <person name="Schattenhofer M."/>
            <person name="Yan S."/>
            <person name="Ferriera S."/>
            <person name="Johnson J."/>
            <person name="Glockner F.O."/>
            <person name="Amann R."/>
        </authorList>
    </citation>
    <scope>NUCLEOTIDE SEQUENCE [LARGE SCALE GENOMIC DNA]</scope>
    <source>
        <strain evidence="1">KT71</strain>
    </source>
</reference>
<sequence length="83" mass="9006">MVVMLFTDWTTKWAAKWVAKAATKAATVTALIATGAIAGIHRQQAVCATAGLADFCAYGTHREFLHHENHIGFVRTAAPLRLQ</sequence>
<accession>V7HS69</accession>
<comment type="caution">
    <text evidence="1">The sequence shown here is derived from an EMBL/GenBank/DDBJ whole genome shotgun (WGS) entry which is preliminary data.</text>
</comment>
<dbReference type="HOGENOM" id="CLU_2536819_0_0_6"/>
<protein>
    <submittedName>
        <fullName evidence="1">Uncharacterized protein</fullName>
    </submittedName>
</protein>
<evidence type="ECO:0000313" key="1">
    <source>
        <dbReference type="EMBL" id="ESZ89408.1"/>
    </source>
</evidence>
<dbReference type="STRING" id="314285.KT71_001869"/>
<dbReference type="AlphaFoldDB" id="V7HS69"/>
<evidence type="ECO:0000313" key="2">
    <source>
        <dbReference type="Proteomes" id="UP000019205"/>
    </source>
</evidence>
<keyword evidence="2" id="KW-1185">Reference proteome</keyword>
<proteinExistence type="predicted"/>
<gene>
    <name evidence="1" type="ORF">KT71_001869</name>
</gene>